<dbReference type="PANTHER" id="PTHR34130">
    <property type="entry name" value="OS08G0243800 PROTEIN"/>
    <property type="match status" value="1"/>
</dbReference>
<keyword evidence="3" id="KW-1185">Reference proteome</keyword>
<proteinExistence type="predicted"/>
<protein>
    <submittedName>
        <fullName evidence="2">Uncharacterized protein</fullName>
    </submittedName>
</protein>
<sequence>MRRYTSLIKPGPVSDTGMAQSDFEFPLPIISTATPNDVVFCGKLITRQTEPAPRPQKPKSAAPSTGIFSGLRSRSGMENRYRKIGSSSGHKHYNGLLGAAVKFPLQMELSDMKMRQERREPFLRPKMPVTVEECGGESCWELVRPLRRRGTLLRAFCVPIV</sequence>
<evidence type="ECO:0000313" key="3">
    <source>
        <dbReference type="Proteomes" id="UP001372338"/>
    </source>
</evidence>
<dbReference type="PANTHER" id="PTHR34130:SF8">
    <property type="entry name" value="TRANSMEMBRANE PROTEIN"/>
    <property type="match status" value="1"/>
</dbReference>
<gene>
    <name evidence="2" type="ORF">RIF29_19492</name>
</gene>
<dbReference type="AlphaFoldDB" id="A0AAN9F3W2"/>
<dbReference type="EMBL" id="JAYWIO010000004">
    <property type="protein sequence ID" value="KAK7266835.1"/>
    <property type="molecule type" value="Genomic_DNA"/>
</dbReference>
<feature type="region of interest" description="Disordered" evidence="1">
    <location>
        <begin position="47"/>
        <end position="72"/>
    </location>
</feature>
<dbReference type="Proteomes" id="UP001372338">
    <property type="component" value="Unassembled WGS sequence"/>
</dbReference>
<name>A0AAN9F3W2_CROPI</name>
<evidence type="ECO:0000313" key="2">
    <source>
        <dbReference type="EMBL" id="KAK7266835.1"/>
    </source>
</evidence>
<comment type="caution">
    <text evidence="2">The sequence shown here is derived from an EMBL/GenBank/DDBJ whole genome shotgun (WGS) entry which is preliminary data.</text>
</comment>
<organism evidence="2 3">
    <name type="scientific">Crotalaria pallida</name>
    <name type="common">Smooth rattlebox</name>
    <name type="synonym">Crotalaria striata</name>
    <dbReference type="NCBI Taxonomy" id="3830"/>
    <lineage>
        <taxon>Eukaryota</taxon>
        <taxon>Viridiplantae</taxon>
        <taxon>Streptophyta</taxon>
        <taxon>Embryophyta</taxon>
        <taxon>Tracheophyta</taxon>
        <taxon>Spermatophyta</taxon>
        <taxon>Magnoliopsida</taxon>
        <taxon>eudicotyledons</taxon>
        <taxon>Gunneridae</taxon>
        <taxon>Pentapetalae</taxon>
        <taxon>rosids</taxon>
        <taxon>fabids</taxon>
        <taxon>Fabales</taxon>
        <taxon>Fabaceae</taxon>
        <taxon>Papilionoideae</taxon>
        <taxon>50 kb inversion clade</taxon>
        <taxon>genistoids sensu lato</taxon>
        <taxon>core genistoids</taxon>
        <taxon>Crotalarieae</taxon>
        <taxon>Crotalaria</taxon>
    </lineage>
</organism>
<reference evidence="2 3" key="1">
    <citation type="submission" date="2024-01" db="EMBL/GenBank/DDBJ databases">
        <title>The genomes of 5 underutilized Papilionoideae crops provide insights into root nodulation and disease resistanc.</title>
        <authorList>
            <person name="Yuan L."/>
        </authorList>
    </citation>
    <scope>NUCLEOTIDE SEQUENCE [LARGE SCALE GENOMIC DNA]</scope>
    <source>
        <strain evidence="2">ZHUSHIDOU_FW_LH</strain>
        <tissue evidence="2">Leaf</tissue>
    </source>
</reference>
<evidence type="ECO:0000256" key="1">
    <source>
        <dbReference type="SAM" id="MobiDB-lite"/>
    </source>
</evidence>
<accession>A0AAN9F3W2</accession>